<feature type="domain" description="Enolpyruvate transferase" evidence="8">
    <location>
        <begin position="80"/>
        <end position="127"/>
    </location>
</feature>
<dbReference type="InterPro" id="IPR006264">
    <property type="entry name" value="EPSP_synthase"/>
</dbReference>
<evidence type="ECO:0000256" key="1">
    <source>
        <dbReference type="ARBA" id="ARBA00004811"/>
    </source>
</evidence>
<dbReference type="GO" id="GO:0009073">
    <property type="term" value="P:aromatic amino acid family biosynthetic process"/>
    <property type="evidence" value="ECO:0007669"/>
    <property type="project" value="UniProtKB-KW"/>
</dbReference>
<dbReference type="SUPFAM" id="SSF52540">
    <property type="entry name" value="P-loop containing nucleoside triphosphate hydrolases"/>
    <property type="match status" value="1"/>
</dbReference>
<sequence length="477" mass="53399">LVKIENLSLRMIHTLSDGERQKAMIAKALAQETPIVFLDEPTSFLDFPSKVEIMQLLHQLSRKTNKTIFMSTHDLELALQIKSTVQLPSSKSISNRVLIINALAKGKLIPQNLSDCDDTRVMIKALNGEDEVIDIMAAGTAMRFLTAYLSVTPGTRLITGTERMKQRPILILVNALRELGAQIAYTGNEGFPPLRITGTELTGSEITLKGDVSSQYISALLMVAPVVRNGLRLHLTGEIISRPYLNLTLKLMKDFGAKVEWDSPNSIAVRPQPYQSVPFTVESDWSAASYWYQIVALSEVAKIELPGLFRNSYQGDSRGAEIFTRLGMETVYTDRGVTLKKTAIRPERLDEDFMDIPDLAQTFAVTCALQNIPFRFTGLQSLKIKETDRIEALIIELGKLGYVLREENGTGLVWNGERQEAQSFPVIKTYEDHRMAMAFAPVAIRYPNMKIADPQVVSKSYPKYWEDLKKAGVHVEC</sequence>
<dbReference type="InterPro" id="IPR023193">
    <property type="entry name" value="EPSP_synthase_CS"/>
</dbReference>
<dbReference type="InterPro" id="IPR003959">
    <property type="entry name" value="ATPase_AAA_core"/>
</dbReference>
<feature type="domain" description="Enolpyruvate transferase" evidence="8">
    <location>
        <begin position="129"/>
        <end position="468"/>
    </location>
</feature>
<dbReference type="SUPFAM" id="SSF55205">
    <property type="entry name" value="EPT/RTPC-like"/>
    <property type="match status" value="1"/>
</dbReference>
<dbReference type="EMBL" id="SNRY01001136">
    <property type="protein sequence ID" value="KAA6333250.1"/>
    <property type="molecule type" value="Genomic_DNA"/>
</dbReference>
<evidence type="ECO:0000256" key="5">
    <source>
        <dbReference type="ARBA" id="ARBA00022679"/>
    </source>
</evidence>
<keyword evidence="6" id="KW-0057">Aromatic amino acid biosynthesis</keyword>
<evidence type="ECO:0000256" key="2">
    <source>
        <dbReference type="ARBA" id="ARBA00009948"/>
    </source>
</evidence>
<evidence type="ECO:0000259" key="9">
    <source>
        <dbReference type="Pfam" id="PF13304"/>
    </source>
</evidence>
<protein>
    <recommendedName>
        <fullName evidence="3">3-phosphoshikimate 1-carboxyvinyltransferase</fullName>
        <ecNumber evidence="3">2.5.1.19</ecNumber>
    </recommendedName>
</protein>
<evidence type="ECO:0000256" key="6">
    <source>
        <dbReference type="ARBA" id="ARBA00023141"/>
    </source>
</evidence>
<evidence type="ECO:0000256" key="3">
    <source>
        <dbReference type="ARBA" id="ARBA00012450"/>
    </source>
</evidence>
<comment type="caution">
    <text evidence="10">The sequence shown here is derived from an EMBL/GenBank/DDBJ whole genome shotgun (WGS) entry which is preliminary data.</text>
</comment>
<dbReference type="PROSITE" id="PS00885">
    <property type="entry name" value="EPSP_SYNTHASE_2"/>
    <property type="match status" value="1"/>
</dbReference>
<dbReference type="EC" id="2.5.1.19" evidence="3"/>
<name>A0A5J4RJC7_9ZZZZ</name>
<feature type="non-terminal residue" evidence="10">
    <location>
        <position position="1"/>
    </location>
</feature>
<feature type="domain" description="ATPase AAA-type core" evidence="9">
    <location>
        <begin position="12"/>
        <end position="77"/>
    </location>
</feature>
<evidence type="ECO:0000313" key="10">
    <source>
        <dbReference type="EMBL" id="KAA6333250.1"/>
    </source>
</evidence>
<dbReference type="InterPro" id="IPR013792">
    <property type="entry name" value="RNA3'P_cycl/enolpyr_Trfase_a/b"/>
</dbReference>
<comment type="pathway">
    <text evidence="1">Metabolic intermediate biosynthesis; chorismate biosynthesis; chorismate from D-erythrose 4-phosphate and phosphoenolpyruvate: step 6/7.</text>
</comment>
<dbReference type="Gene3D" id="3.40.50.300">
    <property type="entry name" value="P-loop containing nucleotide triphosphate hydrolases"/>
    <property type="match status" value="1"/>
</dbReference>
<dbReference type="PIRSF" id="PIRSF000505">
    <property type="entry name" value="EPSPS"/>
    <property type="match status" value="1"/>
</dbReference>
<evidence type="ECO:0000256" key="7">
    <source>
        <dbReference type="ARBA" id="ARBA00044633"/>
    </source>
</evidence>
<accession>A0A5J4RJC7</accession>
<gene>
    <name evidence="10" type="ORF">EZS27_018322</name>
</gene>
<dbReference type="GO" id="GO:0009423">
    <property type="term" value="P:chorismate biosynthetic process"/>
    <property type="evidence" value="ECO:0007669"/>
    <property type="project" value="UniProtKB-UniPathway"/>
</dbReference>
<dbReference type="GO" id="GO:0016887">
    <property type="term" value="F:ATP hydrolysis activity"/>
    <property type="evidence" value="ECO:0007669"/>
    <property type="project" value="InterPro"/>
</dbReference>
<keyword evidence="5 10" id="KW-0808">Transferase</keyword>
<dbReference type="UniPathway" id="UPA00053">
    <property type="reaction ID" value="UER00089"/>
</dbReference>
<evidence type="ECO:0000256" key="4">
    <source>
        <dbReference type="ARBA" id="ARBA00022605"/>
    </source>
</evidence>
<dbReference type="Pfam" id="PF13304">
    <property type="entry name" value="AAA_21"/>
    <property type="match status" value="1"/>
</dbReference>
<dbReference type="CDD" id="cd01556">
    <property type="entry name" value="EPSP_synthase"/>
    <property type="match status" value="1"/>
</dbReference>
<dbReference type="PANTHER" id="PTHR21090:SF5">
    <property type="entry name" value="PENTAFUNCTIONAL AROM POLYPEPTIDE"/>
    <property type="match status" value="1"/>
</dbReference>
<keyword evidence="4" id="KW-0028">Amino-acid biosynthesis</keyword>
<dbReference type="Pfam" id="PF00275">
    <property type="entry name" value="EPSP_synthase"/>
    <property type="match status" value="2"/>
</dbReference>
<dbReference type="InterPro" id="IPR036968">
    <property type="entry name" value="Enolpyruvate_Tfrase_sf"/>
</dbReference>
<comment type="catalytic activity">
    <reaction evidence="7">
        <text>3-phosphoshikimate + phosphoenolpyruvate = 5-O-(1-carboxyvinyl)-3-phosphoshikimate + phosphate</text>
        <dbReference type="Rhea" id="RHEA:21256"/>
        <dbReference type="ChEBI" id="CHEBI:43474"/>
        <dbReference type="ChEBI" id="CHEBI:57701"/>
        <dbReference type="ChEBI" id="CHEBI:58702"/>
        <dbReference type="ChEBI" id="CHEBI:145989"/>
        <dbReference type="EC" id="2.5.1.19"/>
    </reaction>
    <physiologicalReaction direction="left-to-right" evidence="7">
        <dbReference type="Rhea" id="RHEA:21257"/>
    </physiologicalReaction>
</comment>
<reference evidence="10" key="1">
    <citation type="submission" date="2019-03" db="EMBL/GenBank/DDBJ databases">
        <title>Single cell metagenomics reveals metabolic interactions within the superorganism composed of flagellate Streblomastix strix and complex community of Bacteroidetes bacteria on its surface.</title>
        <authorList>
            <person name="Treitli S.C."/>
            <person name="Kolisko M."/>
            <person name="Husnik F."/>
            <person name="Keeling P."/>
            <person name="Hampl V."/>
        </authorList>
    </citation>
    <scope>NUCLEOTIDE SEQUENCE</scope>
    <source>
        <strain evidence="10">STM</strain>
    </source>
</reference>
<comment type="similarity">
    <text evidence="2">Belongs to the EPSP synthase family.</text>
</comment>
<dbReference type="Gene3D" id="3.65.10.10">
    <property type="entry name" value="Enolpyruvate transferase domain"/>
    <property type="match status" value="3"/>
</dbReference>
<dbReference type="GO" id="GO:0003866">
    <property type="term" value="F:3-phosphoshikimate 1-carboxyvinyltransferase activity"/>
    <property type="evidence" value="ECO:0007669"/>
    <property type="project" value="UniProtKB-EC"/>
</dbReference>
<dbReference type="GO" id="GO:0005524">
    <property type="term" value="F:ATP binding"/>
    <property type="evidence" value="ECO:0007669"/>
    <property type="project" value="InterPro"/>
</dbReference>
<proteinExistence type="inferred from homology"/>
<dbReference type="PANTHER" id="PTHR21090">
    <property type="entry name" value="AROM/DEHYDROQUINATE SYNTHASE"/>
    <property type="match status" value="1"/>
</dbReference>
<dbReference type="GO" id="GO:0008652">
    <property type="term" value="P:amino acid biosynthetic process"/>
    <property type="evidence" value="ECO:0007669"/>
    <property type="project" value="UniProtKB-KW"/>
</dbReference>
<evidence type="ECO:0000259" key="8">
    <source>
        <dbReference type="Pfam" id="PF00275"/>
    </source>
</evidence>
<dbReference type="InterPro" id="IPR001986">
    <property type="entry name" value="Enolpyruvate_Tfrase_dom"/>
</dbReference>
<dbReference type="HAMAP" id="MF_00210">
    <property type="entry name" value="EPSP_synth"/>
    <property type="match status" value="1"/>
</dbReference>
<dbReference type="AlphaFoldDB" id="A0A5J4RJC7"/>
<dbReference type="InterPro" id="IPR027417">
    <property type="entry name" value="P-loop_NTPase"/>
</dbReference>
<organism evidence="10">
    <name type="scientific">termite gut metagenome</name>
    <dbReference type="NCBI Taxonomy" id="433724"/>
    <lineage>
        <taxon>unclassified sequences</taxon>
        <taxon>metagenomes</taxon>
        <taxon>organismal metagenomes</taxon>
    </lineage>
</organism>